<reference evidence="2" key="1">
    <citation type="submission" date="2016-07" db="EMBL/GenBank/DDBJ databases">
        <authorList>
            <person name="Bretaudeau A."/>
        </authorList>
    </citation>
    <scope>NUCLEOTIDE SEQUENCE</scope>
    <source>
        <strain evidence="2">Rice</strain>
        <tissue evidence="2">Whole body</tissue>
    </source>
</reference>
<gene>
    <name evidence="2" type="ORF">SFRICE_041344</name>
</gene>
<evidence type="ECO:0000256" key="1">
    <source>
        <dbReference type="SAM" id="MobiDB-lite"/>
    </source>
</evidence>
<sequence>MVEHTVAVCIACAEHHHVLRDVNGDGNLSRPALVQAKVRSEGERDAVSPFCEAVILAKEEAERVRERSSSRPSRRRRHSGRRGSRDDPRPP</sequence>
<feature type="region of interest" description="Disordered" evidence="1">
    <location>
        <begin position="61"/>
        <end position="91"/>
    </location>
</feature>
<dbReference type="AlphaFoldDB" id="A0A2H1VEP6"/>
<feature type="compositionally biased region" description="Basic residues" evidence="1">
    <location>
        <begin position="72"/>
        <end position="82"/>
    </location>
</feature>
<organism evidence="2">
    <name type="scientific">Spodoptera frugiperda</name>
    <name type="common">Fall armyworm</name>
    <dbReference type="NCBI Taxonomy" id="7108"/>
    <lineage>
        <taxon>Eukaryota</taxon>
        <taxon>Metazoa</taxon>
        <taxon>Ecdysozoa</taxon>
        <taxon>Arthropoda</taxon>
        <taxon>Hexapoda</taxon>
        <taxon>Insecta</taxon>
        <taxon>Pterygota</taxon>
        <taxon>Neoptera</taxon>
        <taxon>Endopterygota</taxon>
        <taxon>Lepidoptera</taxon>
        <taxon>Glossata</taxon>
        <taxon>Ditrysia</taxon>
        <taxon>Noctuoidea</taxon>
        <taxon>Noctuidae</taxon>
        <taxon>Amphipyrinae</taxon>
        <taxon>Spodoptera</taxon>
    </lineage>
</organism>
<evidence type="ECO:0000313" key="2">
    <source>
        <dbReference type="EMBL" id="SOQ39313.1"/>
    </source>
</evidence>
<accession>A0A2H1VEP6</accession>
<protein>
    <submittedName>
        <fullName evidence="2">SFRICE_041344</fullName>
    </submittedName>
</protein>
<proteinExistence type="predicted"/>
<dbReference type="EMBL" id="ODYU01002166">
    <property type="protein sequence ID" value="SOQ39313.1"/>
    <property type="molecule type" value="Genomic_DNA"/>
</dbReference>
<name>A0A2H1VEP6_SPOFR</name>